<dbReference type="EMBL" id="JBHLVX010000016">
    <property type="protein sequence ID" value="MFC0267283.1"/>
    <property type="molecule type" value="Genomic_DNA"/>
</dbReference>
<keyword evidence="1" id="KW-0812">Transmembrane</keyword>
<protein>
    <submittedName>
        <fullName evidence="2">Metal-dependent hydrolase</fullName>
    </submittedName>
</protein>
<dbReference type="GO" id="GO:0016787">
    <property type="term" value="F:hydrolase activity"/>
    <property type="evidence" value="ECO:0007669"/>
    <property type="project" value="UniProtKB-KW"/>
</dbReference>
<name>A0ABV6G1C0_9GAMM</name>
<dbReference type="Proteomes" id="UP001589814">
    <property type="component" value="Unassembled WGS sequence"/>
</dbReference>
<feature type="transmembrane region" description="Helical" evidence="1">
    <location>
        <begin position="155"/>
        <end position="177"/>
    </location>
</feature>
<organism evidence="2 3">
    <name type="scientific">Kushneria aurantia</name>
    <dbReference type="NCBI Taxonomy" id="504092"/>
    <lineage>
        <taxon>Bacteria</taxon>
        <taxon>Pseudomonadati</taxon>
        <taxon>Pseudomonadota</taxon>
        <taxon>Gammaproteobacteria</taxon>
        <taxon>Oceanospirillales</taxon>
        <taxon>Halomonadaceae</taxon>
        <taxon>Kushneria</taxon>
    </lineage>
</organism>
<dbReference type="InterPro" id="IPR007404">
    <property type="entry name" value="YdjM-like"/>
</dbReference>
<evidence type="ECO:0000313" key="2">
    <source>
        <dbReference type="EMBL" id="MFC0267283.1"/>
    </source>
</evidence>
<dbReference type="PANTHER" id="PTHR40031:SF1">
    <property type="entry name" value="MEMBRANE-BOUND METAL-DEPENDENT HYDROLASE"/>
    <property type="match status" value="1"/>
</dbReference>
<keyword evidence="1" id="KW-1133">Transmembrane helix</keyword>
<dbReference type="PANTHER" id="PTHR40031">
    <property type="entry name" value="HYPOTHETICAL MEMBRANE SPANNING PROTEIN"/>
    <property type="match status" value="1"/>
</dbReference>
<feature type="transmembrane region" description="Helical" evidence="1">
    <location>
        <begin position="91"/>
        <end position="112"/>
    </location>
</feature>
<comment type="caution">
    <text evidence="2">The sequence shown here is derived from an EMBL/GenBank/DDBJ whole genome shotgun (WGS) entry which is preliminary data.</text>
</comment>
<keyword evidence="3" id="KW-1185">Reference proteome</keyword>
<gene>
    <name evidence="2" type="ORF">ACFFHW_04610</name>
</gene>
<reference evidence="2 3" key="1">
    <citation type="submission" date="2024-09" db="EMBL/GenBank/DDBJ databases">
        <authorList>
            <person name="Sun Q."/>
            <person name="Mori K."/>
        </authorList>
    </citation>
    <scope>NUCLEOTIDE SEQUENCE [LARGE SCALE GENOMIC DNA]</scope>
    <source>
        <strain evidence="2 3">CCM 7415</strain>
    </source>
</reference>
<evidence type="ECO:0000313" key="3">
    <source>
        <dbReference type="Proteomes" id="UP001589814"/>
    </source>
</evidence>
<evidence type="ECO:0000256" key="1">
    <source>
        <dbReference type="SAM" id="Phobius"/>
    </source>
</evidence>
<keyword evidence="1" id="KW-0472">Membrane</keyword>
<dbReference type="InterPro" id="IPR053170">
    <property type="entry name" value="Transcription_regulator"/>
</dbReference>
<dbReference type="Pfam" id="PF04307">
    <property type="entry name" value="YdjM"/>
    <property type="match status" value="1"/>
</dbReference>
<proteinExistence type="predicted"/>
<accession>A0ABV6G1C0</accession>
<sequence>MDSLTQACLGGAIGGAVLGRRLGRRAVVLGAVTATLPDLDSFIDYGNAVADYTFHRGFSHSLFVLTGVAALATLICSRLPRARDIPARRWWWFWWLCLITHPLLDACTTYGTQLMWPLAPPPTAWPLFFIIDPLYTLPLLIAVIVMLIRGRPGRAPLAGLALSTLYLGFAISAKAAVIDHITPTLIERDLVDRPVMVQPTPFNTLVWRVTVIDDGRQLEALVSLFDGDQAPRFDLFRRPQVDYDSAVDLWAGQRLAWFSAPFWRISAADDQLLITDLRMGFPGSYFFAFVVAEREDNGWQAVTPRQPQDLRPDMSLLPRLAARIVDSRALCPADFGDRDLLLPESECVMPST</sequence>
<feature type="transmembrane region" description="Helical" evidence="1">
    <location>
        <begin position="58"/>
        <end position="79"/>
    </location>
</feature>
<feature type="transmembrane region" description="Helical" evidence="1">
    <location>
        <begin position="124"/>
        <end position="148"/>
    </location>
</feature>
<dbReference type="RefSeq" id="WP_019952865.1">
    <property type="nucleotide sequence ID" value="NZ_JBHLVX010000016.1"/>
</dbReference>
<keyword evidence="2" id="KW-0378">Hydrolase</keyword>